<dbReference type="VEuPathDB" id="FungiDB:PLEOSDRAFT_164050"/>
<dbReference type="HOGENOM" id="CLU_1294879_0_0_1"/>
<feature type="compositionally biased region" description="Polar residues" evidence="1">
    <location>
        <begin position="1"/>
        <end position="15"/>
    </location>
</feature>
<sequence>MTRTYATRSRATQRADTPENPELTGEPQGLFLPTNPERSVVSDTERDESPPAKPKHRSYSDVVAKRVEPSAEENHNNETPLALDEESDEFVTTQRELNPEQAEAVRSAVDGMDAPVVGLLYIPDCKLPMKQGNHSHPLPAPSVPPSLHCLMVAPLARRGPYAAFRLFGWSIGYLIFFSERYSLVRGSIGRSISFVKHYNEKKADMSHRHHPND</sequence>
<proteinExistence type="predicted"/>
<gene>
    <name evidence="2" type="ORF">PLEOSDRAFT_164050</name>
</gene>
<evidence type="ECO:0000313" key="2">
    <source>
        <dbReference type="EMBL" id="KDQ34022.1"/>
    </source>
</evidence>
<reference evidence="3" key="1">
    <citation type="journal article" date="2014" name="Proc. Natl. Acad. Sci. U.S.A.">
        <title>Extensive sampling of basidiomycete genomes demonstrates inadequacy of the white-rot/brown-rot paradigm for wood decay fungi.</title>
        <authorList>
            <person name="Riley R."/>
            <person name="Salamov A.A."/>
            <person name="Brown D.W."/>
            <person name="Nagy L.G."/>
            <person name="Floudas D."/>
            <person name="Held B.W."/>
            <person name="Levasseur A."/>
            <person name="Lombard V."/>
            <person name="Morin E."/>
            <person name="Otillar R."/>
            <person name="Lindquist E.A."/>
            <person name="Sun H."/>
            <person name="LaButti K.M."/>
            <person name="Schmutz J."/>
            <person name="Jabbour D."/>
            <person name="Luo H."/>
            <person name="Baker S.E."/>
            <person name="Pisabarro A.G."/>
            <person name="Walton J.D."/>
            <person name="Blanchette R.A."/>
            <person name="Henrissat B."/>
            <person name="Martin F."/>
            <person name="Cullen D."/>
            <person name="Hibbett D.S."/>
            <person name="Grigoriev I.V."/>
        </authorList>
    </citation>
    <scope>NUCLEOTIDE SEQUENCE [LARGE SCALE GENOMIC DNA]</scope>
    <source>
        <strain evidence="3">PC15</strain>
    </source>
</reference>
<name>A0A067PC72_PLEO1</name>
<feature type="region of interest" description="Disordered" evidence="1">
    <location>
        <begin position="1"/>
        <end position="86"/>
    </location>
</feature>
<dbReference type="EMBL" id="KL198004">
    <property type="protein sequence ID" value="KDQ34022.1"/>
    <property type="molecule type" value="Genomic_DNA"/>
</dbReference>
<dbReference type="Proteomes" id="UP000027073">
    <property type="component" value="Unassembled WGS sequence"/>
</dbReference>
<feature type="compositionally biased region" description="Basic and acidic residues" evidence="1">
    <location>
        <begin position="63"/>
        <end position="76"/>
    </location>
</feature>
<evidence type="ECO:0000313" key="3">
    <source>
        <dbReference type="Proteomes" id="UP000027073"/>
    </source>
</evidence>
<organism evidence="2 3">
    <name type="scientific">Pleurotus ostreatus (strain PC15)</name>
    <name type="common">Oyster mushroom</name>
    <dbReference type="NCBI Taxonomy" id="1137138"/>
    <lineage>
        <taxon>Eukaryota</taxon>
        <taxon>Fungi</taxon>
        <taxon>Dikarya</taxon>
        <taxon>Basidiomycota</taxon>
        <taxon>Agaricomycotina</taxon>
        <taxon>Agaricomycetes</taxon>
        <taxon>Agaricomycetidae</taxon>
        <taxon>Agaricales</taxon>
        <taxon>Pleurotineae</taxon>
        <taxon>Pleurotaceae</taxon>
        <taxon>Pleurotus</taxon>
    </lineage>
</organism>
<dbReference type="InParanoid" id="A0A067PC72"/>
<accession>A0A067PC72</accession>
<dbReference type="AlphaFoldDB" id="A0A067PC72"/>
<evidence type="ECO:0000256" key="1">
    <source>
        <dbReference type="SAM" id="MobiDB-lite"/>
    </source>
</evidence>
<protein>
    <submittedName>
        <fullName evidence="2">Uncharacterized protein</fullName>
    </submittedName>
</protein>